<accession>A0ABR2HY54</accession>
<feature type="region of interest" description="Disordered" evidence="3">
    <location>
        <begin position="234"/>
        <end position="259"/>
    </location>
</feature>
<dbReference type="PANTHER" id="PTHR11740">
    <property type="entry name" value="CASEIN KINASE II SUBUNIT BETA"/>
    <property type="match status" value="1"/>
</dbReference>
<comment type="caution">
    <text evidence="4">The sequence shown here is derived from an EMBL/GenBank/DDBJ whole genome shotgun (WGS) entry which is preliminary data.</text>
</comment>
<organism evidence="4 5">
    <name type="scientific">Tritrichomonas musculus</name>
    <dbReference type="NCBI Taxonomy" id="1915356"/>
    <lineage>
        <taxon>Eukaryota</taxon>
        <taxon>Metamonada</taxon>
        <taxon>Parabasalia</taxon>
        <taxon>Tritrichomonadida</taxon>
        <taxon>Tritrichomonadidae</taxon>
        <taxon>Tritrichomonas</taxon>
    </lineage>
</organism>
<dbReference type="PRINTS" id="PR00472">
    <property type="entry name" value="CASNKINASEII"/>
</dbReference>
<dbReference type="InterPro" id="IPR016149">
    <property type="entry name" value="Casein_kin_II_reg-sub_N"/>
</dbReference>
<dbReference type="SUPFAM" id="SSF57798">
    <property type="entry name" value="Casein kinase II beta subunit"/>
    <property type="match status" value="1"/>
</dbReference>
<comment type="similarity">
    <text evidence="1 2">Belongs to the casein kinase 2 subunit beta family.</text>
</comment>
<sequence length="259" mass="30093">MSRPSHRASQGRVVKIGGFEIFNGPCQSCPIVVQPWIKQFCSHPLNSWYVEVDLEYAKDWFNHYGLKECIDRFDEALELISDQHSEKWTEYDVKTITEIQQQAIRLYGMLHARYILQRDGLAQMKEKYEKGVFGHCPRFSCNDQKLLPFGETVQPNHHSAKLYCPQCCDIYRPPDTNLIDGAHFGPAFPHVFLIEYPKFNTAEKFTPYQPKIFGYNVFERTDKGLFYAHSTNKFEPSDSTSDSDGHENERKESLTYDGI</sequence>
<name>A0ABR2HY54_9EUKA</name>
<protein>
    <recommendedName>
        <fullName evidence="2">Casein kinase II subunit beta</fullName>
        <shortName evidence="2">CK II beta</shortName>
    </recommendedName>
</protein>
<reference evidence="4 5" key="1">
    <citation type="submission" date="2024-04" db="EMBL/GenBank/DDBJ databases">
        <title>Tritrichomonas musculus Genome.</title>
        <authorList>
            <person name="Alves-Ferreira E."/>
            <person name="Grigg M."/>
            <person name="Lorenzi H."/>
            <person name="Galac M."/>
        </authorList>
    </citation>
    <scope>NUCLEOTIDE SEQUENCE [LARGE SCALE GENOMIC DNA]</scope>
    <source>
        <strain evidence="4 5">EAF2021</strain>
    </source>
</reference>
<dbReference type="Gene3D" id="1.10.1820.10">
    <property type="entry name" value="protein kinase ck2 holoenzyme, chain C, domain 1"/>
    <property type="match status" value="1"/>
</dbReference>
<evidence type="ECO:0000313" key="5">
    <source>
        <dbReference type="Proteomes" id="UP001470230"/>
    </source>
</evidence>
<dbReference type="Pfam" id="PF01214">
    <property type="entry name" value="CK_II_beta"/>
    <property type="match status" value="1"/>
</dbReference>
<dbReference type="PANTHER" id="PTHR11740:SF0">
    <property type="entry name" value="CASEIN KINASE II SUBUNIT BETA"/>
    <property type="match status" value="1"/>
</dbReference>
<dbReference type="Gene3D" id="2.20.25.20">
    <property type="match status" value="1"/>
</dbReference>
<proteinExistence type="inferred from homology"/>
<dbReference type="SMART" id="SM01085">
    <property type="entry name" value="CK_II_beta"/>
    <property type="match status" value="1"/>
</dbReference>
<evidence type="ECO:0000313" key="4">
    <source>
        <dbReference type="EMBL" id="KAK8854247.1"/>
    </source>
</evidence>
<evidence type="ECO:0000256" key="3">
    <source>
        <dbReference type="SAM" id="MobiDB-lite"/>
    </source>
</evidence>
<feature type="compositionally biased region" description="Basic and acidic residues" evidence="3">
    <location>
        <begin position="243"/>
        <end position="259"/>
    </location>
</feature>
<evidence type="ECO:0000256" key="2">
    <source>
        <dbReference type="RuleBase" id="RU361268"/>
    </source>
</evidence>
<dbReference type="Proteomes" id="UP001470230">
    <property type="component" value="Unassembled WGS sequence"/>
</dbReference>
<gene>
    <name evidence="4" type="ORF">M9Y10_016806</name>
</gene>
<evidence type="ECO:0000256" key="1">
    <source>
        <dbReference type="ARBA" id="ARBA00006941"/>
    </source>
</evidence>
<comment type="subunit">
    <text evidence="2">Tetramer of two alpha and two beta subunits.</text>
</comment>
<dbReference type="EMBL" id="JAPFFF010000021">
    <property type="protein sequence ID" value="KAK8854247.1"/>
    <property type="molecule type" value="Genomic_DNA"/>
</dbReference>
<dbReference type="InterPro" id="IPR000704">
    <property type="entry name" value="Casein_kinase_II_reg-sub"/>
</dbReference>
<dbReference type="InterPro" id="IPR035991">
    <property type="entry name" value="Casein_kinase_II_beta-like"/>
</dbReference>
<keyword evidence="5" id="KW-1185">Reference proteome</keyword>